<dbReference type="EMBL" id="MFHJ01000012">
    <property type="protein sequence ID" value="OGF74285.1"/>
    <property type="molecule type" value="Genomic_DNA"/>
</dbReference>
<dbReference type="Gene3D" id="3.90.740.10">
    <property type="entry name" value="Valyl/Leucyl/Isoleucyl-tRNA synthetase, editing domain"/>
    <property type="match status" value="1"/>
</dbReference>
<organism evidence="15 16">
    <name type="scientific">Candidatus Giovannonibacteria bacterium RIFCSPHIGHO2_02_43_16</name>
    <dbReference type="NCBI Taxonomy" id="1798331"/>
    <lineage>
        <taxon>Bacteria</taxon>
        <taxon>Candidatus Giovannoniibacteriota</taxon>
    </lineage>
</organism>
<comment type="caution">
    <text evidence="15">The sequence shown here is derived from an EMBL/GenBank/DDBJ whole genome shotgun (WGS) entry which is preliminary data.</text>
</comment>
<keyword evidence="4" id="KW-0963">Cytoplasm</keyword>
<dbReference type="InterPro" id="IPR014729">
    <property type="entry name" value="Rossmann-like_a/b/a_fold"/>
</dbReference>
<dbReference type="GO" id="GO:0004832">
    <property type="term" value="F:valine-tRNA ligase activity"/>
    <property type="evidence" value="ECO:0007669"/>
    <property type="project" value="UniProtKB-EC"/>
</dbReference>
<dbReference type="GO" id="GO:0005524">
    <property type="term" value="F:ATP binding"/>
    <property type="evidence" value="ECO:0007669"/>
    <property type="project" value="UniProtKB-KW"/>
</dbReference>
<dbReference type="FunFam" id="3.40.50.620:FF:000032">
    <property type="entry name" value="Valine--tRNA ligase"/>
    <property type="match status" value="1"/>
</dbReference>
<comment type="subunit">
    <text evidence="2">Monomer.</text>
</comment>
<dbReference type="Pfam" id="PF08264">
    <property type="entry name" value="Anticodon_1"/>
    <property type="match status" value="1"/>
</dbReference>
<comment type="catalytic activity">
    <reaction evidence="11">
        <text>tRNA(Val) + L-valine + ATP = L-valyl-tRNA(Val) + AMP + diphosphate</text>
        <dbReference type="Rhea" id="RHEA:10704"/>
        <dbReference type="Rhea" id="RHEA-COMP:9672"/>
        <dbReference type="Rhea" id="RHEA-COMP:9708"/>
        <dbReference type="ChEBI" id="CHEBI:30616"/>
        <dbReference type="ChEBI" id="CHEBI:33019"/>
        <dbReference type="ChEBI" id="CHEBI:57762"/>
        <dbReference type="ChEBI" id="CHEBI:78442"/>
        <dbReference type="ChEBI" id="CHEBI:78537"/>
        <dbReference type="ChEBI" id="CHEBI:456215"/>
        <dbReference type="EC" id="6.1.1.9"/>
    </reaction>
</comment>
<evidence type="ECO:0000256" key="10">
    <source>
        <dbReference type="ARBA" id="ARBA00029936"/>
    </source>
</evidence>
<dbReference type="GO" id="GO:0002161">
    <property type="term" value="F:aminoacyl-tRNA deacylase activity"/>
    <property type="evidence" value="ECO:0007669"/>
    <property type="project" value="InterPro"/>
</dbReference>
<dbReference type="InterPro" id="IPR009008">
    <property type="entry name" value="Val/Leu/Ile-tRNA-synth_edit"/>
</dbReference>
<evidence type="ECO:0000256" key="3">
    <source>
        <dbReference type="ARBA" id="ARBA00013169"/>
    </source>
</evidence>
<feature type="domain" description="Aminoacyl-tRNA synthetase class Ia" evidence="13">
    <location>
        <begin position="19"/>
        <end position="420"/>
    </location>
</feature>
<dbReference type="SUPFAM" id="SSF52374">
    <property type="entry name" value="Nucleotidylyl transferase"/>
    <property type="match status" value="1"/>
</dbReference>
<reference evidence="15 16" key="1">
    <citation type="journal article" date="2016" name="Nat. Commun.">
        <title>Thousands of microbial genomes shed light on interconnected biogeochemical processes in an aquifer system.</title>
        <authorList>
            <person name="Anantharaman K."/>
            <person name="Brown C.T."/>
            <person name="Hug L.A."/>
            <person name="Sharon I."/>
            <person name="Castelle C.J."/>
            <person name="Probst A.J."/>
            <person name="Thomas B.C."/>
            <person name="Singh A."/>
            <person name="Wilkins M.J."/>
            <person name="Karaoz U."/>
            <person name="Brodie E.L."/>
            <person name="Williams K.H."/>
            <person name="Hubbard S.S."/>
            <person name="Banfield J.F."/>
        </authorList>
    </citation>
    <scope>NUCLEOTIDE SEQUENCE [LARGE SCALE GENOMIC DNA]</scope>
</reference>
<keyword evidence="7 12" id="KW-0067">ATP-binding</keyword>
<dbReference type="Pfam" id="PF00133">
    <property type="entry name" value="tRNA-synt_1"/>
    <property type="match status" value="2"/>
</dbReference>
<dbReference type="InterPro" id="IPR002303">
    <property type="entry name" value="Valyl-tRNA_ligase"/>
</dbReference>
<evidence type="ECO:0000256" key="8">
    <source>
        <dbReference type="ARBA" id="ARBA00022917"/>
    </source>
</evidence>
<dbReference type="PANTHER" id="PTHR11946">
    <property type="entry name" value="VALYL-TRNA SYNTHETASES"/>
    <property type="match status" value="1"/>
</dbReference>
<feature type="domain" description="Aminoacyl-tRNA synthetase class Ia" evidence="13">
    <location>
        <begin position="424"/>
        <end position="542"/>
    </location>
</feature>
<evidence type="ECO:0000256" key="11">
    <source>
        <dbReference type="ARBA" id="ARBA00047552"/>
    </source>
</evidence>
<comment type="similarity">
    <text evidence="12">Belongs to the class-I aminoacyl-tRNA synthetase family.</text>
</comment>
<dbReference type="InterPro" id="IPR009080">
    <property type="entry name" value="tRNAsynth_Ia_anticodon-bd"/>
</dbReference>
<proteinExistence type="inferred from homology"/>
<dbReference type="PRINTS" id="PR00986">
    <property type="entry name" value="TRNASYNTHVAL"/>
</dbReference>
<dbReference type="GO" id="GO:0006438">
    <property type="term" value="P:valyl-tRNA aminoacylation"/>
    <property type="evidence" value="ECO:0007669"/>
    <property type="project" value="InterPro"/>
</dbReference>
<evidence type="ECO:0000259" key="14">
    <source>
        <dbReference type="Pfam" id="PF08264"/>
    </source>
</evidence>
<dbReference type="Proteomes" id="UP000178276">
    <property type="component" value="Unassembled WGS sequence"/>
</dbReference>
<dbReference type="InterPro" id="IPR001412">
    <property type="entry name" value="aa-tRNA-synth_I_CS"/>
</dbReference>
<dbReference type="EC" id="6.1.1.9" evidence="3"/>
<keyword evidence="6 12" id="KW-0547">Nucleotide-binding</keyword>
<dbReference type="Gene3D" id="1.10.730.10">
    <property type="entry name" value="Isoleucyl-tRNA Synthetase, Domain 1"/>
    <property type="match status" value="1"/>
</dbReference>
<dbReference type="CDD" id="cd00817">
    <property type="entry name" value="ValRS_core"/>
    <property type="match status" value="1"/>
</dbReference>
<evidence type="ECO:0000256" key="4">
    <source>
        <dbReference type="ARBA" id="ARBA00022490"/>
    </source>
</evidence>
<dbReference type="PANTHER" id="PTHR11946:SF93">
    <property type="entry name" value="VALINE--TRNA LIGASE, CHLOROPLASTIC_MITOCHONDRIAL 2"/>
    <property type="match status" value="1"/>
</dbReference>
<dbReference type="GO" id="GO:0005829">
    <property type="term" value="C:cytosol"/>
    <property type="evidence" value="ECO:0007669"/>
    <property type="project" value="TreeGrafter"/>
</dbReference>
<evidence type="ECO:0000313" key="15">
    <source>
        <dbReference type="EMBL" id="OGF74285.1"/>
    </source>
</evidence>
<keyword evidence="5 12" id="KW-0436">Ligase</keyword>
<dbReference type="PROSITE" id="PS00178">
    <property type="entry name" value="AA_TRNA_LIGASE_I"/>
    <property type="match status" value="1"/>
</dbReference>
<evidence type="ECO:0000256" key="12">
    <source>
        <dbReference type="RuleBase" id="RU363035"/>
    </source>
</evidence>
<sequence length="681" mass="78834">MPNDEFEKPYDPKSVEPEIYKKWEESGFFNPDSLTDRNGKTFTIALPPPNVTGSLHMGHALNATIQDILIRKKRMEGYKTLWIPGMDHAGIATQNVVEKELKKEGKTRHDLGREKFLERVLEWKEKYGNIILDQLKKIGASADWSRARFTMDPEYARAVEVAFLHYQKKDWIYQGERVINWCARCHTSLSDLELEYKEEKGKLWFIKYPIKNSENFITVATTRPETMLGDMAVAVNPKDARYKNMIGKTAVLPIQNREIQIIEDHKIEMEFGTGAVKVTPNHDATDEAIAIDHKLPFLQVINENARMTDEAGKEFTGLKIKEAREKVIAKLEELELIEKVEDYAHNVAVCSRCGTVIEPMRSKQWFLKMDELAKLAIEDVKSGKVKFHPQRWEKIYLDWLENIRDWCISRQIWWGHKIPIDGMEDVLDTWFSSALWPFATLGWPNDNSKDLKEFYPTQVLSTARDIINLWVARMVFSSEEFLGKPPFSDVIIHATILAKSGARMSKSLGTGVDPMALIEKYGADATRFGLIWQAMGGQDIHWAEEHVLAGKKFANKIWNASRFVLERSGIPNSQFLISNQISIIQRLNETSKKVNTLIDQYDFGQALHELYDFFWHEFCDKYLERAKKDDSEEAKAVLLYVLANSLKLFHPFMPFVTEKIWEHIPKEDGQKLLMIEEWPKL</sequence>
<evidence type="ECO:0000256" key="9">
    <source>
        <dbReference type="ARBA" id="ARBA00023146"/>
    </source>
</evidence>
<evidence type="ECO:0000256" key="1">
    <source>
        <dbReference type="ARBA" id="ARBA00004496"/>
    </source>
</evidence>
<accession>A0A1F5WF91</accession>
<protein>
    <recommendedName>
        <fullName evidence="3">valine--tRNA ligase</fullName>
        <ecNumber evidence="3">6.1.1.9</ecNumber>
    </recommendedName>
    <alternativeName>
        <fullName evidence="10">Valyl-tRNA synthetase</fullName>
    </alternativeName>
</protein>
<feature type="domain" description="Methionyl/Valyl/Leucyl/Isoleucyl-tRNA synthetase anticodon-binding" evidence="14">
    <location>
        <begin position="583"/>
        <end position="680"/>
    </location>
</feature>
<keyword evidence="9 12" id="KW-0030">Aminoacyl-tRNA synthetase</keyword>
<evidence type="ECO:0000256" key="6">
    <source>
        <dbReference type="ARBA" id="ARBA00022741"/>
    </source>
</evidence>
<comment type="subcellular location">
    <subcellularLocation>
        <location evidence="1">Cytoplasm</location>
    </subcellularLocation>
</comment>
<dbReference type="InterPro" id="IPR013155">
    <property type="entry name" value="M/V/L/I-tRNA-synth_anticd-bd"/>
</dbReference>
<dbReference type="CDD" id="cd07962">
    <property type="entry name" value="Anticodon_Ia_Val"/>
    <property type="match status" value="1"/>
</dbReference>
<dbReference type="STRING" id="1798331.A2W57_00855"/>
<dbReference type="SUPFAM" id="SSF47323">
    <property type="entry name" value="Anticodon-binding domain of a subclass of class I aminoacyl-tRNA synthetases"/>
    <property type="match status" value="1"/>
</dbReference>
<keyword evidence="8 12" id="KW-0648">Protein biosynthesis</keyword>
<evidence type="ECO:0000256" key="7">
    <source>
        <dbReference type="ARBA" id="ARBA00022840"/>
    </source>
</evidence>
<dbReference type="InterPro" id="IPR002300">
    <property type="entry name" value="aa-tRNA-synth_Ia"/>
</dbReference>
<dbReference type="AlphaFoldDB" id="A0A1F5WF91"/>
<dbReference type="Gene3D" id="3.40.50.620">
    <property type="entry name" value="HUPs"/>
    <property type="match status" value="3"/>
</dbReference>
<evidence type="ECO:0000256" key="2">
    <source>
        <dbReference type="ARBA" id="ARBA00011245"/>
    </source>
</evidence>
<evidence type="ECO:0000256" key="5">
    <source>
        <dbReference type="ARBA" id="ARBA00022598"/>
    </source>
</evidence>
<dbReference type="InterPro" id="IPR033705">
    <property type="entry name" value="Anticodon_Ia_Val"/>
</dbReference>
<dbReference type="SUPFAM" id="SSF50677">
    <property type="entry name" value="ValRS/IleRS/LeuRS editing domain"/>
    <property type="match status" value="1"/>
</dbReference>
<evidence type="ECO:0000313" key="16">
    <source>
        <dbReference type="Proteomes" id="UP000178276"/>
    </source>
</evidence>
<gene>
    <name evidence="15" type="ORF">A2W57_00855</name>
</gene>
<evidence type="ECO:0000259" key="13">
    <source>
        <dbReference type="Pfam" id="PF00133"/>
    </source>
</evidence>
<name>A0A1F5WF91_9BACT</name>